<keyword evidence="5 11" id="KW-0067">ATP-binding</keyword>
<dbReference type="InterPro" id="IPR027417">
    <property type="entry name" value="P-loop_NTPase"/>
</dbReference>
<comment type="caution">
    <text evidence="11">The sequence shown here is derived from an EMBL/GenBank/DDBJ whole genome shotgun (WGS) entry which is preliminary data.</text>
</comment>
<evidence type="ECO:0000256" key="4">
    <source>
        <dbReference type="ARBA" id="ARBA00022741"/>
    </source>
</evidence>
<protein>
    <submittedName>
        <fullName evidence="11">ABC transporter ATP-binding protein</fullName>
    </submittedName>
</protein>
<dbReference type="InterPro" id="IPR003593">
    <property type="entry name" value="AAA+_ATPase"/>
</dbReference>
<evidence type="ECO:0000256" key="2">
    <source>
        <dbReference type="ARBA" id="ARBA00005417"/>
    </source>
</evidence>
<dbReference type="PROSITE" id="PS50893">
    <property type="entry name" value="ABC_TRANSPORTER_2"/>
    <property type="match status" value="1"/>
</dbReference>
<feature type="transmembrane region" description="Helical" evidence="8">
    <location>
        <begin position="135"/>
        <end position="159"/>
    </location>
</feature>
<dbReference type="Pfam" id="PF00664">
    <property type="entry name" value="ABC_membrane"/>
    <property type="match status" value="1"/>
</dbReference>
<evidence type="ECO:0000256" key="6">
    <source>
        <dbReference type="ARBA" id="ARBA00022989"/>
    </source>
</evidence>
<feature type="transmembrane region" description="Helical" evidence="8">
    <location>
        <begin position="58"/>
        <end position="75"/>
    </location>
</feature>
<feature type="transmembrane region" description="Helical" evidence="8">
    <location>
        <begin position="18"/>
        <end position="38"/>
    </location>
</feature>
<dbReference type="Gene3D" id="3.40.50.300">
    <property type="entry name" value="P-loop containing nucleotide triphosphate hydrolases"/>
    <property type="match status" value="1"/>
</dbReference>
<dbReference type="InterPro" id="IPR039421">
    <property type="entry name" value="Type_1_exporter"/>
</dbReference>
<name>A0A8J8GE01_9BACI</name>
<dbReference type="GO" id="GO:0005886">
    <property type="term" value="C:plasma membrane"/>
    <property type="evidence" value="ECO:0007669"/>
    <property type="project" value="UniProtKB-SubCell"/>
</dbReference>
<comment type="similarity">
    <text evidence="2">Belongs to the ABC transporter superfamily.</text>
</comment>
<dbReference type="CDD" id="cd03251">
    <property type="entry name" value="ABCC_MsbA"/>
    <property type="match status" value="1"/>
</dbReference>
<dbReference type="InterPro" id="IPR017871">
    <property type="entry name" value="ABC_transporter-like_CS"/>
</dbReference>
<keyword evidence="12" id="KW-1185">Reference proteome</keyword>
<dbReference type="PANTHER" id="PTHR43394:SF1">
    <property type="entry name" value="ATP-BINDING CASSETTE SUB-FAMILY B MEMBER 10, MITOCHONDRIAL"/>
    <property type="match status" value="1"/>
</dbReference>
<reference evidence="11" key="1">
    <citation type="submission" date="2020-06" db="EMBL/GenBank/DDBJ databases">
        <title>A novel thermopfilic bacterium from Erzurum, Turkey.</title>
        <authorList>
            <person name="Adiguzel A."/>
            <person name="Ay H."/>
            <person name="Baltaci M.O."/>
        </authorList>
    </citation>
    <scope>NUCLEOTIDE SEQUENCE</scope>
    <source>
        <strain evidence="11">P2</strain>
    </source>
</reference>
<keyword evidence="7 8" id="KW-0472">Membrane</keyword>
<feature type="domain" description="ABC transmembrane type-1" evidence="10">
    <location>
        <begin position="19"/>
        <end position="308"/>
    </location>
</feature>
<sequence length="590" mass="67279">MDSIIRYLKFVWPYKSKIILTIIIGLLKFGIPLLMPLILKYVLDDIIANETLTTDEKIHELIVMMAIAFVIFFVLRPPIEYYRQYYAQWVGSKILYDIRDQLFSHIQKLSLRYYANSKAGEIISRVINDVEQTKSFVITGLMNIWIDMMTIFIALAIMFTMDLKLTLIAIILFPLYAFSVKYFYGRLRHLTRVRSQALAEVQGYLHERVQGVSVIRSFALEDYEQTLFDKKNQNFLRKALEHTSWNAKTFAVVNTITDLAPLLVIAFAGYAVITEEITVGTMVAFVTYMDKLYNPLRRLINSSTTLTQSIASMDRVFEFMDEKYDIVDKEDAIELKEVKGHVTFENVSFKYNENGPYVLKNICLDVKPGETIALVGMSGGGKSSLVSLIPRFYDVSEGRILLDGVDIRDFKARSLRDKIGMVLQDNILFSDSVKMNILMGNPNATDEEVIEAAKAANAHDFIMDLKDGYDTKVGERGVKLSGGQKQRVAIARVFLKNPPILILDEATSALDLESEHLIQEALEKLAKNRTTFIVAHRLATITHADRIVLIENGEIKEIGTHEELMEKRGGYYNLFKVQQLDETKTDSVLQ</sequence>
<dbReference type="SUPFAM" id="SSF90123">
    <property type="entry name" value="ABC transporter transmembrane region"/>
    <property type="match status" value="1"/>
</dbReference>
<dbReference type="EMBL" id="JABTTE010000013">
    <property type="protein sequence ID" value="NSL52125.1"/>
    <property type="molecule type" value="Genomic_DNA"/>
</dbReference>
<proteinExistence type="inferred from homology"/>
<organism evidence="11 12">
    <name type="scientific">Calidifontibacillus erzurumensis</name>
    <dbReference type="NCBI Taxonomy" id="2741433"/>
    <lineage>
        <taxon>Bacteria</taxon>
        <taxon>Bacillati</taxon>
        <taxon>Bacillota</taxon>
        <taxon>Bacilli</taxon>
        <taxon>Bacillales</taxon>
        <taxon>Bacillaceae</taxon>
        <taxon>Calidifontibacillus/Schinkia group</taxon>
        <taxon>Calidifontibacillus</taxon>
    </lineage>
</organism>
<feature type="domain" description="ABC transporter" evidence="9">
    <location>
        <begin position="342"/>
        <end position="577"/>
    </location>
</feature>
<dbReference type="CDD" id="cd18554">
    <property type="entry name" value="ABC_6TM_Sav1866_like"/>
    <property type="match status" value="1"/>
</dbReference>
<dbReference type="SMART" id="SM00382">
    <property type="entry name" value="AAA"/>
    <property type="match status" value="1"/>
</dbReference>
<evidence type="ECO:0000313" key="11">
    <source>
        <dbReference type="EMBL" id="NSL52125.1"/>
    </source>
</evidence>
<dbReference type="Proteomes" id="UP000625804">
    <property type="component" value="Unassembled WGS sequence"/>
</dbReference>
<evidence type="ECO:0000256" key="7">
    <source>
        <dbReference type="ARBA" id="ARBA00023136"/>
    </source>
</evidence>
<keyword evidence="4" id="KW-0547">Nucleotide-binding</keyword>
<gene>
    <name evidence="11" type="ORF">HR057_10205</name>
</gene>
<evidence type="ECO:0000256" key="8">
    <source>
        <dbReference type="SAM" id="Phobius"/>
    </source>
</evidence>
<dbReference type="FunFam" id="3.40.50.300:FF:000218">
    <property type="entry name" value="Multidrug ABC transporter ATP-binding protein"/>
    <property type="match status" value="1"/>
</dbReference>
<dbReference type="PANTHER" id="PTHR43394">
    <property type="entry name" value="ATP-DEPENDENT PERMEASE MDL1, MITOCHONDRIAL"/>
    <property type="match status" value="1"/>
</dbReference>
<keyword evidence="6 8" id="KW-1133">Transmembrane helix</keyword>
<dbReference type="PROSITE" id="PS50929">
    <property type="entry name" value="ABC_TM1F"/>
    <property type="match status" value="1"/>
</dbReference>
<dbReference type="GO" id="GO:0016887">
    <property type="term" value="F:ATP hydrolysis activity"/>
    <property type="evidence" value="ECO:0007669"/>
    <property type="project" value="InterPro"/>
</dbReference>
<dbReference type="AlphaFoldDB" id="A0A8J8GE01"/>
<evidence type="ECO:0000259" key="9">
    <source>
        <dbReference type="PROSITE" id="PS50893"/>
    </source>
</evidence>
<keyword evidence="3 8" id="KW-0812">Transmembrane</keyword>
<accession>A0A8J8GE01</accession>
<evidence type="ECO:0000259" key="10">
    <source>
        <dbReference type="PROSITE" id="PS50929"/>
    </source>
</evidence>
<dbReference type="InterPro" id="IPR036640">
    <property type="entry name" value="ABC1_TM_sf"/>
</dbReference>
<evidence type="ECO:0000256" key="1">
    <source>
        <dbReference type="ARBA" id="ARBA00004651"/>
    </source>
</evidence>
<dbReference type="GO" id="GO:0015421">
    <property type="term" value="F:ABC-type oligopeptide transporter activity"/>
    <property type="evidence" value="ECO:0007669"/>
    <property type="project" value="TreeGrafter"/>
</dbReference>
<feature type="transmembrane region" description="Helical" evidence="8">
    <location>
        <begin position="165"/>
        <end position="184"/>
    </location>
</feature>
<dbReference type="PROSITE" id="PS00211">
    <property type="entry name" value="ABC_TRANSPORTER_1"/>
    <property type="match status" value="1"/>
</dbReference>
<evidence type="ECO:0000313" key="12">
    <source>
        <dbReference type="Proteomes" id="UP000625804"/>
    </source>
</evidence>
<dbReference type="RefSeq" id="WP_173731419.1">
    <property type="nucleotide sequence ID" value="NZ_JABTTE010000013.1"/>
</dbReference>
<dbReference type="SUPFAM" id="SSF52540">
    <property type="entry name" value="P-loop containing nucleoside triphosphate hydrolases"/>
    <property type="match status" value="1"/>
</dbReference>
<dbReference type="Gene3D" id="1.20.1560.10">
    <property type="entry name" value="ABC transporter type 1, transmembrane domain"/>
    <property type="match status" value="1"/>
</dbReference>
<dbReference type="Pfam" id="PF00005">
    <property type="entry name" value="ABC_tran"/>
    <property type="match status" value="1"/>
</dbReference>
<dbReference type="InterPro" id="IPR011527">
    <property type="entry name" value="ABC1_TM_dom"/>
</dbReference>
<dbReference type="InterPro" id="IPR003439">
    <property type="entry name" value="ABC_transporter-like_ATP-bd"/>
</dbReference>
<dbReference type="GO" id="GO:0005524">
    <property type="term" value="F:ATP binding"/>
    <property type="evidence" value="ECO:0007669"/>
    <property type="project" value="UniProtKB-KW"/>
</dbReference>
<evidence type="ECO:0000256" key="5">
    <source>
        <dbReference type="ARBA" id="ARBA00022840"/>
    </source>
</evidence>
<comment type="subcellular location">
    <subcellularLocation>
        <location evidence="1">Cell membrane</location>
        <topology evidence="1">Multi-pass membrane protein</topology>
    </subcellularLocation>
</comment>
<evidence type="ECO:0000256" key="3">
    <source>
        <dbReference type="ARBA" id="ARBA00022692"/>
    </source>
</evidence>